<proteinExistence type="predicted"/>
<reference evidence="1" key="1">
    <citation type="submission" date="2021-01" db="EMBL/GenBank/DDBJ databases">
        <title>Metabolic potential, ecology and presence of endohyphal bacteria is reflected in genomic diversity of Mucoromycotina.</title>
        <authorList>
            <person name="Muszewska A."/>
            <person name="Okrasinska A."/>
            <person name="Steczkiewicz K."/>
            <person name="Drgas O."/>
            <person name="Orlowska M."/>
            <person name="Perlinska-Lenart U."/>
            <person name="Aleksandrzak-Piekarczyk T."/>
            <person name="Szatraj K."/>
            <person name="Zielenkiewicz U."/>
            <person name="Pilsyk S."/>
            <person name="Malc E."/>
            <person name="Mieczkowski P."/>
            <person name="Kruszewska J.S."/>
            <person name="Biernat P."/>
            <person name="Pawlowska J."/>
        </authorList>
    </citation>
    <scope>NUCLEOTIDE SEQUENCE</scope>
    <source>
        <strain evidence="1">WA0000018081</strain>
    </source>
</reference>
<gene>
    <name evidence="1" type="ORF">INT48_001488</name>
</gene>
<protein>
    <submittedName>
        <fullName evidence="1">Uncharacterized protein</fullName>
    </submittedName>
</protein>
<dbReference type="AlphaFoldDB" id="A0A8H7SKV1"/>
<sequence length="108" mass="12075">MPTMSPVSYAPPCNAWINFHKTEAFALYAKRSIYDTTWRTPLVPSNIPVWHDITAAASIIYLGYSIFHSPLQREVFLNSLLSKLEFALRSPSSNSSQTVFIVGGIPDL</sequence>
<organism evidence="1 2">
    <name type="scientific">Thamnidium elegans</name>
    <dbReference type="NCBI Taxonomy" id="101142"/>
    <lineage>
        <taxon>Eukaryota</taxon>
        <taxon>Fungi</taxon>
        <taxon>Fungi incertae sedis</taxon>
        <taxon>Mucoromycota</taxon>
        <taxon>Mucoromycotina</taxon>
        <taxon>Mucoromycetes</taxon>
        <taxon>Mucorales</taxon>
        <taxon>Mucorineae</taxon>
        <taxon>Mucoraceae</taxon>
        <taxon>Thamnidium</taxon>
    </lineage>
</organism>
<comment type="caution">
    <text evidence="1">The sequence shown here is derived from an EMBL/GenBank/DDBJ whole genome shotgun (WGS) entry which is preliminary data.</text>
</comment>
<dbReference type="Proteomes" id="UP000613177">
    <property type="component" value="Unassembled WGS sequence"/>
</dbReference>
<evidence type="ECO:0000313" key="1">
    <source>
        <dbReference type="EMBL" id="KAG2230146.1"/>
    </source>
</evidence>
<keyword evidence="2" id="KW-1185">Reference proteome</keyword>
<accession>A0A8H7SKV1</accession>
<evidence type="ECO:0000313" key="2">
    <source>
        <dbReference type="Proteomes" id="UP000613177"/>
    </source>
</evidence>
<name>A0A8H7SKV1_9FUNG</name>
<dbReference type="EMBL" id="JAEPRE010000220">
    <property type="protein sequence ID" value="KAG2230146.1"/>
    <property type="molecule type" value="Genomic_DNA"/>
</dbReference>